<keyword evidence="1" id="KW-0732">Signal</keyword>
<dbReference type="EnsemblMetazoa" id="G26614.1">
    <property type="protein sequence ID" value="G26614.1:cds"/>
    <property type="gene ID" value="G26614"/>
</dbReference>
<dbReference type="PANTHER" id="PTHR46534">
    <property type="entry name" value="IGGFC_BINDING DOMAIN-CONTAINING PROTEIN"/>
    <property type="match status" value="1"/>
</dbReference>
<sequence>MFFKIIASLCLLQSIQTFAKGQITGHGGKRHVVMFPAGLKPVTRAEILISSLQDTTVRMKSKFPGVDSVLQVQSDVGAVVSLSSEIVLDGNKREDKGIFIESDHPISVYGHSGDECCEGEGFLAIPVDFWGTEYDIATHINSTVAVVAVEDNTEVIAKGFWAGVLFESNYYANGDNITFILSAGQTAQLQTPLGYLLGTRLHSNKPIGVISGQYYASPSRSKYNQMIEFIPPASSIGKNFIVPPFFNTTYLTLHYYNMGEDNLVTTRGKNVNRSSKLQKRGGYMISAGASNPYYGFAEKPVILTATPYTISPFLLFVPSLDQYSNNYKFHTPTKQNLTHYIVLLVKSKDESGITIDGQKIYSKVESLDALLINDAIYLVISAEVSTGQHYVTHPDPNVTFGLILYGFDDTQSYAYPVGLRLPPFSVPVAA</sequence>
<reference evidence="3" key="1">
    <citation type="submission" date="2022-08" db="UniProtKB">
        <authorList>
            <consortium name="EnsemblMetazoa"/>
        </authorList>
    </citation>
    <scope>IDENTIFICATION</scope>
    <source>
        <strain evidence="3">05x7-T-G4-1.051#20</strain>
    </source>
</reference>
<evidence type="ECO:0000256" key="1">
    <source>
        <dbReference type="SAM" id="SignalP"/>
    </source>
</evidence>
<accession>A0A8W8L485</accession>
<organism evidence="3 4">
    <name type="scientific">Magallana gigas</name>
    <name type="common">Pacific oyster</name>
    <name type="synonym">Crassostrea gigas</name>
    <dbReference type="NCBI Taxonomy" id="29159"/>
    <lineage>
        <taxon>Eukaryota</taxon>
        <taxon>Metazoa</taxon>
        <taxon>Spiralia</taxon>
        <taxon>Lophotrochozoa</taxon>
        <taxon>Mollusca</taxon>
        <taxon>Bivalvia</taxon>
        <taxon>Autobranchia</taxon>
        <taxon>Pteriomorphia</taxon>
        <taxon>Ostreida</taxon>
        <taxon>Ostreoidea</taxon>
        <taxon>Ostreidae</taxon>
        <taxon>Magallana</taxon>
    </lineage>
</organism>
<dbReference type="OrthoDB" id="10005154at2759"/>
<dbReference type="Pfam" id="PF17517">
    <property type="entry name" value="IgGFc_binding"/>
    <property type="match status" value="1"/>
</dbReference>
<evidence type="ECO:0000313" key="3">
    <source>
        <dbReference type="EnsemblMetazoa" id="G26614.1:cds"/>
    </source>
</evidence>
<evidence type="ECO:0000313" key="4">
    <source>
        <dbReference type="Proteomes" id="UP000005408"/>
    </source>
</evidence>
<keyword evidence="4" id="KW-1185">Reference proteome</keyword>
<protein>
    <recommendedName>
        <fullName evidence="2">IgGFc-binding protein N-terminal domain-containing protein</fullName>
    </recommendedName>
</protein>
<dbReference type="EnsemblMetazoa" id="G26614.3">
    <property type="protein sequence ID" value="G26614.3:cds"/>
    <property type="gene ID" value="G26614"/>
</dbReference>
<dbReference type="AlphaFoldDB" id="A0A8W8L485"/>
<dbReference type="PANTHER" id="PTHR46534:SF1">
    <property type="entry name" value="IGGFC-BINDING PROTEIN N-TERMINAL DOMAIN-CONTAINING PROTEIN"/>
    <property type="match status" value="1"/>
</dbReference>
<dbReference type="InterPro" id="IPR035234">
    <property type="entry name" value="IgGFc-bd_N"/>
</dbReference>
<dbReference type="EnsemblMetazoa" id="G26614.2">
    <property type="protein sequence ID" value="G26614.2:cds"/>
    <property type="gene ID" value="G26614"/>
</dbReference>
<feature type="chain" id="PRO_5042431486" description="IgGFc-binding protein N-terminal domain-containing protein" evidence="1">
    <location>
        <begin position="22"/>
        <end position="430"/>
    </location>
</feature>
<name>A0A8W8L485_MAGGI</name>
<proteinExistence type="predicted"/>
<feature type="domain" description="IgGFc-binding protein N-terminal" evidence="2">
    <location>
        <begin position="121"/>
        <end position="406"/>
    </location>
</feature>
<dbReference type="OMA" id="YSINVHN"/>
<evidence type="ECO:0000259" key="2">
    <source>
        <dbReference type="Pfam" id="PF17517"/>
    </source>
</evidence>
<feature type="signal peptide" evidence="1">
    <location>
        <begin position="1"/>
        <end position="21"/>
    </location>
</feature>
<dbReference type="Proteomes" id="UP000005408">
    <property type="component" value="Unassembled WGS sequence"/>
</dbReference>